<feature type="region of interest" description="Disordered" evidence="1">
    <location>
        <begin position="1"/>
        <end position="154"/>
    </location>
</feature>
<feature type="compositionally biased region" description="Polar residues" evidence="1">
    <location>
        <begin position="371"/>
        <end position="386"/>
    </location>
</feature>
<name>A0A9P6NRV4_9BASI</name>
<evidence type="ECO:0000313" key="3">
    <source>
        <dbReference type="EMBL" id="KAG0152250.1"/>
    </source>
</evidence>
<sequence>MSPRNLVSAPIQKRAGTASSPSTSPQHHPQSTKPEPTEVPKPLVQSSNNATATLTPTPVVYKQHVPASAIKPGTLSHPKPPTEFNSKQIPNTLPHQNATQSSVRQPKPHQLPQHTPSATSRPTASRDRPSPTTFASSNQTEHMETDPSESMPTGVPRPSVICGIVIGALAGSAILIWITSRLILSRRRQRSKSPIEGRKGWVPPKPSYRECIEDSDVGIVRIEPRERLRSWASMSDEIIINNQNLKQKRVSRTNHTSTGSKSWWEKKDWLDRKDLSKEEEEEEDDGYDYDEKRIKNDQIRIKCNDLDQRVRNWSNHSNLNDKIRDSIEDNGSTLVEQQKKIKIEGWLGRVSEIGTENEFEVESRYSNDSCYQSQDSHYSIAPSESVSRVEGEVRRPSSTRSRTRLVSIQDLPSLPDGKNVFF</sequence>
<proteinExistence type="predicted"/>
<dbReference type="OrthoDB" id="10366047at2759"/>
<protein>
    <submittedName>
        <fullName evidence="3">Uncharacterized protein</fullName>
    </submittedName>
</protein>
<feature type="region of interest" description="Disordered" evidence="1">
    <location>
        <begin position="371"/>
        <end position="401"/>
    </location>
</feature>
<evidence type="ECO:0000313" key="4">
    <source>
        <dbReference type="Proteomes" id="UP000886653"/>
    </source>
</evidence>
<evidence type="ECO:0000256" key="2">
    <source>
        <dbReference type="SAM" id="Phobius"/>
    </source>
</evidence>
<dbReference type="AlphaFoldDB" id="A0A9P6NRV4"/>
<comment type="caution">
    <text evidence="3">The sequence shown here is derived from an EMBL/GenBank/DDBJ whole genome shotgun (WGS) entry which is preliminary data.</text>
</comment>
<feature type="compositionally biased region" description="Polar residues" evidence="1">
    <location>
        <begin position="130"/>
        <end position="140"/>
    </location>
</feature>
<dbReference type="EMBL" id="MU167209">
    <property type="protein sequence ID" value="KAG0152250.1"/>
    <property type="molecule type" value="Genomic_DNA"/>
</dbReference>
<reference evidence="3" key="1">
    <citation type="submission" date="2013-11" db="EMBL/GenBank/DDBJ databases">
        <title>Genome sequence of the fusiform rust pathogen reveals effectors for host alternation and coevolution with pine.</title>
        <authorList>
            <consortium name="DOE Joint Genome Institute"/>
            <person name="Smith K."/>
            <person name="Pendleton A."/>
            <person name="Kubisiak T."/>
            <person name="Anderson C."/>
            <person name="Salamov A."/>
            <person name="Aerts A."/>
            <person name="Riley R."/>
            <person name="Clum A."/>
            <person name="Lindquist E."/>
            <person name="Ence D."/>
            <person name="Campbell M."/>
            <person name="Kronenberg Z."/>
            <person name="Feau N."/>
            <person name="Dhillon B."/>
            <person name="Hamelin R."/>
            <person name="Burleigh J."/>
            <person name="Smith J."/>
            <person name="Yandell M."/>
            <person name="Nelson C."/>
            <person name="Grigoriev I."/>
            <person name="Davis J."/>
        </authorList>
    </citation>
    <scope>NUCLEOTIDE SEQUENCE</scope>
    <source>
        <strain evidence="3">G11</strain>
    </source>
</reference>
<feature type="compositionally biased region" description="Low complexity" evidence="1">
    <location>
        <begin position="19"/>
        <end position="32"/>
    </location>
</feature>
<feature type="compositionally biased region" description="Polar residues" evidence="1">
    <location>
        <begin position="83"/>
        <end position="104"/>
    </location>
</feature>
<evidence type="ECO:0000256" key="1">
    <source>
        <dbReference type="SAM" id="MobiDB-lite"/>
    </source>
</evidence>
<dbReference type="Proteomes" id="UP000886653">
    <property type="component" value="Unassembled WGS sequence"/>
</dbReference>
<gene>
    <name evidence="3" type="ORF">CROQUDRAFT_85995</name>
</gene>
<feature type="transmembrane region" description="Helical" evidence="2">
    <location>
        <begin position="158"/>
        <end position="184"/>
    </location>
</feature>
<feature type="compositionally biased region" description="Polar residues" evidence="1">
    <location>
        <begin position="44"/>
        <end position="56"/>
    </location>
</feature>
<keyword evidence="4" id="KW-1185">Reference proteome</keyword>
<feature type="compositionally biased region" description="Polar residues" evidence="1">
    <location>
        <begin position="112"/>
        <end position="123"/>
    </location>
</feature>
<keyword evidence="2" id="KW-0472">Membrane</keyword>
<accession>A0A9P6NRV4</accession>
<keyword evidence="2" id="KW-0812">Transmembrane</keyword>
<keyword evidence="2" id="KW-1133">Transmembrane helix</keyword>
<organism evidence="3 4">
    <name type="scientific">Cronartium quercuum f. sp. fusiforme G11</name>
    <dbReference type="NCBI Taxonomy" id="708437"/>
    <lineage>
        <taxon>Eukaryota</taxon>
        <taxon>Fungi</taxon>
        <taxon>Dikarya</taxon>
        <taxon>Basidiomycota</taxon>
        <taxon>Pucciniomycotina</taxon>
        <taxon>Pucciniomycetes</taxon>
        <taxon>Pucciniales</taxon>
        <taxon>Coleosporiaceae</taxon>
        <taxon>Cronartium</taxon>
    </lineage>
</organism>